<feature type="compositionally biased region" description="Pro residues" evidence="1">
    <location>
        <begin position="212"/>
        <end position="224"/>
    </location>
</feature>
<evidence type="ECO:0000313" key="3">
    <source>
        <dbReference type="EMBL" id="PRY21622.1"/>
    </source>
</evidence>
<dbReference type="AlphaFoldDB" id="A0A2T0RKG8"/>
<accession>A0A2T0RKG8</accession>
<feature type="transmembrane region" description="Helical" evidence="2">
    <location>
        <begin position="124"/>
        <end position="145"/>
    </location>
</feature>
<sequence length="354" mass="36044">MLDVDHIVAALAALGTGAGEAAAGAAGRRLVERIMPRFAGRPEREALLEPQVHDAQWRALMRRALIDSRAAEDKEVRAAAERVLHLTAVTGSSAHSIGGDGTVVSQIGTVGTLTIGGPGRWRTALAVAAAVLILLLAVGALWFGLNLTPDGGVPPAQGASPAAGAGPSHPPSSAAPPSSPAVRPAAPDLPGGAVPAPGAPARPGPARHDDPPPATRRPTTPPAPAVTTTPPTSGKALDVSGDRWLDIDTSPPSVTVAGGSTDGVEDVDVQVGPNNLYPHNGAGIWVKQPAGSCTAQWRQYGSYDELPLSQELEGRPGTPIAVCLYATSGNSYLLTISTKRVDGGAPYRIGYARD</sequence>
<proteinExistence type="predicted"/>
<feature type="region of interest" description="Disordered" evidence="1">
    <location>
        <begin position="156"/>
        <end position="253"/>
    </location>
</feature>
<keyword evidence="2" id="KW-1133">Transmembrane helix</keyword>
<protein>
    <submittedName>
        <fullName evidence="3">Uncharacterized protein</fullName>
    </submittedName>
</protein>
<dbReference type="Proteomes" id="UP000239209">
    <property type="component" value="Unassembled WGS sequence"/>
</dbReference>
<reference evidence="3 4" key="1">
    <citation type="submission" date="2018-03" db="EMBL/GenBank/DDBJ databases">
        <title>Genomic Encyclopedia of Archaeal and Bacterial Type Strains, Phase II (KMG-II): from individual species to whole genera.</title>
        <authorList>
            <person name="Goeker M."/>
        </authorList>
    </citation>
    <scope>NUCLEOTIDE SEQUENCE [LARGE SCALE GENOMIC DNA]</scope>
    <source>
        <strain evidence="3 4">DSM 45348</strain>
    </source>
</reference>
<feature type="transmembrane region" description="Helical" evidence="2">
    <location>
        <begin position="6"/>
        <end position="27"/>
    </location>
</feature>
<comment type="caution">
    <text evidence="3">The sequence shown here is derived from an EMBL/GenBank/DDBJ whole genome shotgun (WGS) entry which is preliminary data.</text>
</comment>
<name>A0A2T0RKG8_9ACTN</name>
<dbReference type="EMBL" id="PVZG01000019">
    <property type="protein sequence ID" value="PRY21622.1"/>
    <property type="molecule type" value="Genomic_DNA"/>
</dbReference>
<feature type="compositionally biased region" description="Low complexity" evidence="1">
    <location>
        <begin position="156"/>
        <end position="167"/>
    </location>
</feature>
<evidence type="ECO:0000256" key="1">
    <source>
        <dbReference type="SAM" id="MobiDB-lite"/>
    </source>
</evidence>
<evidence type="ECO:0000256" key="2">
    <source>
        <dbReference type="SAM" id="Phobius"/>
    </source>
</evidence>
<organism evidence="3 4">
    <name type="scientific">Pseudosporangium ferrugineum</name>
    <dbReference type="NCBI Taxonomy" id="439699"/>
    <lineage>
        <taxon>Bacteria</taxon>
        <taxon>Bacillati</taxon>
        <taxon>Actinomycetota</taxon>
        <taxon>Actinomycetes</taxon>
        <taxon>Micromonosporales</taxon>
        <taxon>Micromonosporaceae</taxon>
        <taxon>Pseudosporangium</taxon>
    </lineage>
</organism>
<keyword evidence="2" id="KW-0472">Membrane</keyword>
<feature type="compositionally biased region" description="Pro residues" evidence="1">
    <location>
        <begin position="168"/>
        <end position="179"/>
    </location>
</feature>
<keyword evidence="2" id="KW-0812">Transmembrane</keyword>
<gene>
    <name evidence="3" type="ORF">CLV70_11943</name>
</gene>
<evidence type="ECO:0000313" key="4">
    <source>
        <dbReference type="Proteomes" id="UP000239209"/>
    </source>
</evidence>
<dbReference type="RefSeq" id="WP_106130162.1">
    <property type="nucleotide sequence ID" value="NZ_PVZG01000019.1"/>
</dbReference>
<feature type="compositionally biased region" description="Low complexity" evidence="1">
    <location>
        <begin position="180"/>
        <end position="196"/>
    </location>
</feature>
<keyword evidence="4" id="KW-1185">Reference proteome</keyword>